<evidence type="ECO:0000256" key="6">
    <source>
        <dbReference type="ARBA" id="ARBA00022960"/>
    </source>
</evidence>
<dbReference type="GO" id="GO:0018104">
    <property type="term" value="P:peptidoglycan-protein cross-linking"/>
    <property type="evidence" value="ECO:0007669"/>
    <property type="project" value="TreeGrafter"/>
</dbReference>
<name>A0A381N6D7_9ZZZZ</name>
<dbReference type="PANTHER" id="PTHR30582">
    <property type="entry name" value="L,D-TRANSPEPTIDASE"/>
    <property type="match status" value="1"/>
</dbReference>
<dbReference type="InterPro" id="IPR038063">
    <property type="entry name" value="Transpep_catalytic_dom"/>
</dbReference>
<dbReference type="Pfam" id="PF03734">
    <property type="entry name" value="YkuD"/>
    <property type="match status" value="1"/>
</dbReference>
<dbReference type="AlphaFoldDB" id="A0A381N6D7"/>
<keyword evidence="6" id="KW-0133">Cell shape</keyword>
<dbReference type="EMBL" id="UINC01000148">
    <property type="protein sequence ID" value="SUZ50019.1"/>
    <property type="molecule type" value="Genomic_DNA"/>
</dbReference>
<evidence type="ECO:0000313" key="10">
    <source>
        <dbReference type="EMBL" id="SUZ50019.1"/>
    </source>
</evidence>
<sequence length="132" mass="14700">MISTSKYGPGEVKNSFCTPRGKHIIRAKIGDGQKLGTIFKERRSTGEVFSDKRHNFQEGDWILTRILWLSGVEIGKNRLGDVDTMQRFVYIHGVPDQNILGIPGSKGCINMSNNDVKDIFDAVVVGTPVHIE</sequence>
<accession>A0A381N6D7</accession>
<evidence type="ECO:0000256" key="8">
    <source>
        <dbReference type="ARBA" id="ARBA00023316"/>
    </source>
</evidence>
<evidence type="ECO:0000256" key="7">
    <source>
        <dbReference type="ARBA" id="ARBA00022984"/>
    </source>
</evidence>
<keyword evidence="8" id="KW-0961">Cell wall biogenesis/degradation</keyword>
<evidence type="ECO:0000256" key="5">
    <source>
        <dbReference type="ARBA" id="ARBA00022801"/>
    </source>
</evidence>
<dbReference type="InterPro" id="IPR050979">
    <property type="entry name" value="LD-transpeptidase"/>
</dbReference>
<dbReference type="GO" id="GO:0071555">
    <property type="term" value="P:cell wall organization"/>
    <property type="evidence" value="ECO:0007669"/>
    <property type="project" value="UniProtKB-KW"/>
</dbReference>
<proteinExistence type="inferred from homology"/>
<organism evidence="10">
    <name type="scientific">marine metagenome</name>
    <dbReference type="NCBI Taxonomy" id="408172"/>
    <lineage>
        <taxon>unclassified sequences</taxon>
        <taxon>metagenomes</taxon>
        <taxon>ecological metagenomes</taxon>
    </lineage>
</organism>
<evidence type="ECO:0000256" key="1">
    <source>
        <dbReference type="ARBA" id="ARBA00004752"/>
    </source>
</evidence>
<keyword evidence="3" id="KW-0328">Glycosyltransferase</keyword>
<comment type="pathway">
    <text evidence="1">Cell wall biogenesis; peptidoglycan biosynthesis.</text>
</comment>
<dbReference type="SUPFAM" id="SSF141523">
    <property type="entry name" value="L,D-transpeptidase catalytic domain-like"/>
    <property type="match status" value="1"/>
</dbReference>
<dbReference type="PANTHER" id="PTHR30582:SF24">
    <property type="entry name" value="L,D-TRANSPEPTIDASE ERFK_SRFK-RELATED"/>
    <property type="match status" value="1"/>
</dbReference>
<keyword evidence="5" id="KW-0378">Hydrolase</keyword>
<keyword evidence="7" id="KW-0573">Peptidoglycan synthesis</keyword>
<reference evidence="10" key="1">
    <citation type="submission" date="2018-05" db="EMBL/GenBank/DDBJ databases">
        <authorList>
            <person name="Lanie J.A."/>
            <person name="Ng W.-L."/>
            <person name="Kazmierczak K.M."/>
            <person name="Andrzejewski T.M."/>
            <person name="Davidsen T.M."/>
            <person name="Wayne K.J."/>
            <person name="Tettelin H."/>
            <person name="Glass J.I."/>
            <person name="Rusch D."/>
            <person name="Podicherti R."/>
            <person name="Tsui H.-C.T."/>
            <person name="Winkler M.E."/>
        </authorList>
    </citation>
    <scope>NUCLEOTIDE SEQUENCE</scope>
</reference>
<keyword evidence="4" id="KW-0808">Transferase</keyword>
<evidence type="ECO:0000256" key="2">
    <source>
        <dbReference type="ARBA" id="ARBA00005992"/>
    </source>
</evidence>
<dbReference type="GO" id="GO:0016757">
    <property type="term" value="F:glycosyltransferase activity"/>
    <property type="evidence" value="ECO:0007669"/>
    <property type="project" value="UniProtKB-KW"/>
</dbReference>
<gene>
    <name evidence="10" type="ORF">METZ01_LOCUS2873</name>
</gene>
<evidence type="ECO:0000259" key="9">
    <source>
        <dbReference type="PROSITE" id="PS52029"/>
    </source>
</evidence>
<dbReference type="InterPro" id="IPR005490">
    <property type="entry name" value="LD_TPept_cat_dom"/>
</dbReference>
<dbReference type="PROSITE" id="PS52029">
    <property type="entry name" value="LD_TPASE"/>
    <property type="match status" value="1"/>
</dbReference>
<evidence type="ECO:0000256" key="4">
    <source>
        <dbReference type="ARBA" id="ARBA00022679"/>
    </source>
</evidence>
<feature type="domain" description="L,D-TPase catalytic" evidence="9">
    <location>
        <begin position="1"/>
        <end position="132"/>
    </location>
</feature>
<dbReference type="GO" id="GO:0071972">
    <property type="term" value="F:peptidoglycan L,D-transpeptidase activity"/>
    <property type="evidence" value="ECO:0007669"/>
    <property type="project" value="TreeGrafter"/>
</dbReference>
<dbReference type="Gene3D" id="2.40.440.10">
    <property type="entry name" value="L,D-transpeptidase catalytic domain-like"/>
    <property type="match status" value="1"/>
</dbReference>
<dbReference type="CDD" id="cd16913">
    <property type="entry name" value="YkuD_like"/>
    <property type="match status" value="1"/>
</dbReference>
<evidence type="ECO:0000256" key="3">
    <source>
        <dbReference type="ARBA" id="ARBA00022676"/>
    </source>
</evidence>
<dbReference type="GO" id="GO:0008360">
    <property type="term" value="P:regulation of cell shape"/>
    <property type="evidence" value="ECO:0007669"/>
    <property type="project" value="UniProtKB-KW"/>
</dbReference>
<dbReference type="GO" id="GO:0005576">
    <property type="term" value="C:extracellular region"/>
    <property type="evidence" value="ECO:0007669"/>
    <property type="project" value="TreeGrafter"/>
</dbReference>
<dbReference type="UniPathway" id="UPA00219"/>
<protein>
    <recommendedName>
        <fullName evidence="9">L,D-TPase catalytic domain-containing protein</fullName>
    </recommendedName>
</protein>
<comment type="similarity">
    <text evidence="2">Belongs to the YkuD family.</text>
</comment>